<dbReference type="eggNOG" id="COG0438">
    <property type="taxonomic scope" value="Bacteria"/>
</dbReference>
<dbReference type="SUPFAM" id="SSF53756">
    <property type="entry name" value="UDP-Glycosyltransferase/glycogen phosphorylase"/>
    <property type="match status" value="1"/>
</dbReference>
<protein>
    <recommendedName>
        <fullName evidence="3">CDP-glycerol:poly(Glycerophosphate) glycerophosphotransferase</fullName>
    </recommendedName>
</protein>
<evidence type="ECO:0000313" key="1">
    <source>
        <dbReference type="EMBL" id="EFL50800.1"/>
    </source>
</evidence>
<dbReference type="Proteomes" id="UP000006250">
    <property type="component" value="Unassembled WGS sequence"/>
</dbReference>
<name>E1JXM7_SOLFR</name>
<gene>
    <name evidence="1" type="ORF">DesfrDRAFT_2376</name>
</gene>
<sequence>MKKRKLLVVSHMATFFADQLPYIQLCIKSGGWTPVVQFAVPEQYVLPQIAICHDLGIDVYDTYGARILPIPVRQENVSSQSSAAKCFRTLACSVQNKMRQLYARICSFLPSSGRVANPLPKWRALRLRKCVTKCFLAMLEPDVVLLGGDIVGHDTSAVIDECKKAGVPVMVLTHCLCKGQEPARVLRHIPAHSLDYFANRCLVWLFPEWKYTIDGVPLTRLPASEALLMKWLRLAPPKPWVLNSGFADAVLMEGEAMRDYYVHAGLEPSALQLVGSPTHDILHDRIKRRPQLLQELLHKYALPEEKPLLVTALPPDTHYMLPPNACVAHETYAELISAWFQVMKRLTGWNVLVCVHPSVSPDVYKQYENESLKIFKGNTFEVVPLCSLYVASISSTIRWAIMSGIPVLNYDVYGLDYDDYIGLDGVITVQSRNAFEDSLARLTNDSAYRCNIAEAQRKEAPRWATLDGLAHKRVLQLFDALCKEN</sequence>
<proteinExistence type="predicted"/>
<dbReference type="AlphaFoldDB" id="E1JXM7"/>
<dbReference type="OrthoDB" id="6770241at2"/>
<organism evidence="1 2">
    <name type="scientific">Solidesulfovibrio fructosivorans JJ]</name>
    <dbReference type="NCBI Taxonomy" id="596151"/>
    <lineage>
        <taxon>Bacteria</taxon>
        <taxon>Pseudomonadati</taxon>
        <taxon>Thermodesulfobacteriota</taxon>
        <taxon>Desulfovibrionia</taxon>
        <taxon>Desulfovibrionales</taxon>
        <taxon>Desulfovibrionaceae</taxon>
        <taxon>Solidesulfovibrio</taxon>
    </lineage>
</organism>
<accession>E1JXM7</accession>
<evidence type="ECO:0008006" key="3">
    <source>
        <dbReference type="Google" id="ProtNLM"/>
    </source>
</evidence>
<dbReference type="EMBL" id="AECZ01000015">
    <property type="protein sequence ID" value="EFL50800.1"/>
    <property type="molecule type" value="Genomic_DNA"/>
</dbReference>
<comment type="caution">
    <text evidence="1">The sequence shown here is derived from an EMBL/GenBank/DDBJ whole genome shotgun (WGS) entry which is preliminary data.</text>
</comment>
<evidence type="ECO:0000313" key="2">
    <source>
        <dbReference type="Proteomes" id="UP000006250"/>
    </source>
</evidence>
<keyword evidence="2" id="KW-1185">Reference proteome</keyword>
<reference evidence="1 2" key="1">
    <citation type="submission" date="2010-08" db="EMBL/GenBank/DDBJ databases">
        <title>The draft genome of Desulfovibrio fructosovorans JJ.</title>
        <authorList>
            <consortium name="US DOE Joint Genome Institute (JGI-PGF)"/>
            <person name="Lucas S."/>
            <person name="Copeland A."/>
            <person name="Lapidus A."/>
            <person name="Cheng J.-F."/>
            <person name="Bruce D."/>
            <person name="Goodwin L."/>
            <person name="Pitluck S."/>
            <person name="Land M.L."/>
            <person name="Hauser L."/>
            <person name="Chang Y.-J."/>
            <person name="Jeffries C."/>
            <person name="Wall J.D."/>
            <person name="Stahl D.A."/>
            <person name="Arkin A.P."/>
            <person name="Dehal P."/>
            <person name="Stolyar S.M."/>
            <person name="Hazen T.C."/>
            <person name="Woyke T.J."/>
        </authorList>
    </citation>
    <scope>NUCLEOTIDE SEQUENCE [LARGE SCALE GENOMIC DNA]</scope>
    <source>
        <strain evidence="1 2">JJ</strain>
    </source>
</reference>
<dbReference type="STRING" id="596151.DesfrDRAFT_2376"/>
<dbReference type="RefSeq" id="WP_005994125.1">
    <property type="nucleotide sequence ID" value="NZ_AECZ01000015.1"/>
</dbReference>